<dbReference type="GO" id="GO:0005886">
    <property type="term" value="C:plasma membrane"/>
    <property type="evidence" value="ECO:0007669"/>
    <property type="project" value="UniProtKB-SubCell"/>
</dbReference>
<evidence type="ECO:0000256" key="4">
    <source>
        <dbReference type="ARBA" id="ARBA00022989"/>
    </source>
</evidence>
<keyword evidence="2" id="KW-1003">Cell membrane</keyword>
<dbReference type="Pfam" id="PF02588">
    <property type="entry name" value="YitT_membrane"/>
    <property type="match status" value="1"/>
</dbReference>
<feature type="transmembrane region" description="Helical" evidence="6">
    <location>
        <begin position="9"/>
        <end position="28"/>
    </location>
</feature>
<feature type="transmembrane region" description="Helical" evidence="6">
    <location>
        <begin position="109"/>
        <end position="128"/>
    </location>
</feature>
<feature type="domain" description="DUF2179" evidence="7">
    <location>
        <begin position="225"/>
        <end position="279"/>
    </location>
</feature>
<evidence type="ECO:0000256" key="1">
    <source>
        <dbReference type="ARBA" id="ARBA00004651"/>
    </source>
</evidence>
<dbReference type="Gene3D" id="3.30.70.120">
    <property type="match status" value="1"/>
</dbReference>
<evidence type="ECO:0000256" key="2">
    <source>
        <dbReference type="ARBA" id="ARBA00022475"/>
    </source>
</evidence>
<dbReference type="CDD" id="cd16380">
    <property type="entry name" value="YitT_C"/>
    <property type="match status" value="1"/>
</dbReference>
<gene>
    <name evidence="8" type="ORF">D0435_03545</name>
</gene>
<sequence length="285" mass="30544">MKKINIKELCIDIAVDIVGGILIALSAYNFASAASFPMVGLNGIGLIFYHLFGLPIGAVSLVLNIPITLLCYKLLGKAFLLRSLRTIIITSFIMDVVAPMFPVYHGEPILAVICTAVLAGFGYAMIYLRESSTGGTDFILMAAKVLKPHLSFGSISFMMEAVIIILGAVTVSGSVDGLIYGMLISYIMAAVIDRVMYGISAGKMTLIVTDCAREIAQRIDEVAGRGATLIKAEGSFSEEEKNVVMCACSTKQMVGIRKMAKEIDPEAFIIIMESNEVVGAGFKES</sequence>
<comment type="caution">
    <text evidence="8">The sequence shown here is derived from an EMBL/GenBank/DDBJ whole genome shotgun (WGS) entry which is preliminary data.</text>
</comment>
<accession>A0A845QKY8</accession>
<dbReference type="AlphaFoldDB" id="A0A845QKY8"/>
<keyword evidence="5 6" id="KW-0472">Membrane</keyword>
<keyword evidence="4 6" id="KW-1133">Transmembrane helix</keyword>
<evidence type="ECO:0000256" key="5">
    <source>
        <dbReference type="ARBA" id="ARBA00023136"/>
    </source>
</evidence>
<evidence type="ECO:0000313" key="8">
    <source>
        <dbReference type="EMBL" id="NBH60748.1"/>
    </source>
</evidence>
<dbReference type="PANTHER" id="PTHR33545">
    <property type="entry name" value="UPF0750 MEMBRANE PROTEIN YITT-RELATED"/>
    <property type="match status" value="1"/>
</dbReference>
<feature type="transmembrane region" description="Helical" evidence="6">
    <location>
        <begin position="177"/>
        <end position="197"/>
    </location>
</feature>
<dbReference type="InterPro" id="IPR051461">
    <property type="entry name" value="UPF0750_membrane"/>
</dbReference>
<evidence type="ECO:0000256" key="3">
    <source>
        <dbReference type="ARBA" id="ARBA00022692"/>
    </source>
</evidence>
<dbReference type="InterPro" id="IPR015867">
    <property type="entry name" value="N-reg_PII/ATP_PRibTrfase_C"/>
</dbReference>
<dbReference type="PIRSF" id="PIRSF006483">
    <property type="entry name" value="Membrane_protein_YitT"/>
    <property type="match status" value="1"/>
</dbReference>
<comment type="subcellular location">
    <subcellularLocation>
        <location evidence="1">Cell membrane</location>
        <topology evidence="1">Multi-pass membrane protein</topology>
    </subcellularLocation>
</comment>
<dbReference type="RefSeq" id="WP_160201045.1">
    <property type="nucleotide sequence ID" value="NZ_QXWK01000004.1"/>
</dbReference>
<protein>
    <submittedName>
        <fullName evidence="8">YitT family protein</fullName>
    </submittedName>
</protein>
<dbReference type="Pfam" id="PF10035">
    <property type="entry name" value="DUF2179"/>
    <property type="match status" value="1"/>
</dbReference>
<feature type="transmembrane region" description="Helical" evidence="6">
    <location>
        <begin position="48"/>
        <end position="72"/>
    </location>
</feature>
<dbReference type="EMBL" id="QXWK01000004">
    <property type="protein sequence ID" value="NBH60748.1"/>
    <property type="molecule type" value="Genomic_DNA"/>
</dbReference>
<keyword evidence="9" id="KW-1185">Reference proteome</keyword>
<keyword evidence="3 6" id="KW-0812">Transmembrane</keyword>
<evidence type="ECO:0000313" key="9">
    <source>
        <dbReference type="Proteomes" id="UP000446866"/>
    </source>
</evidence>
<dbReference type="Proteomes" id="UP000446866">
    <property type="component" value="Unassembled WGS sequence"/>
</dbReference>
<dbReference type="InterPro" id="IPR003740">
    <property type="entry name" value="YitT"/>
</dbReference>
<evidence type="ECO:0000256" key="6">
    <source>
        <dbReference type="SAM" id="Phobius"/>
    </source>
</evidence>
<name>A0A845QKY8_9FIRM</name>
<dbReference type="PANTHER" id="PTHR33545:SF5">
    <property type="entry name" value="UPF0750 MEMBRANE PROTEIN YITT"/>
    <property type="match status" value="1"/>
</dbReference>
<dbReference type="InterPro" id="IPR019264">
    <property type="entry name" value="DUF2179"/>
</dbReference>
<feature type="transmembrane region" description="Helical" evidence="6">
    <location>
        <begin position="84"/>
        <end position="103"/>
    </location>
</feature>
<organism evidence="8 9">
    <name type="scientific">Anaerotruncus colihominis</name>
    <dbReference type="NCBI Taxonomy" id="169435"/>
    <lineage>
        <taxon>Bacteria</taxon>
        <taxon>Bacillati</taxon>
        <taxon>Bacillota</taxon>
        <taxon>Clostridia</taxon>
        <taxon>Eubacteriales</taxon>
        <taxon>Oscillospiraceae</taxon>
        <taxon>Anaerotruncus</taxon>
    </lineage>
</organism>
<reference evidence="8 9" key="1">
    <citation type="submission" date="2018-08" db="EMBL/GenBank/DDBJ databases">
        <title>Murine metabolic-syndrome-specific gut microbial biobank.</title>
        <authorList>
            <person name="Liu C."/>
        </authorList>
    </citation>
    <scope>NUCLEOTIDE SEQUENCE [LARGE SCALE GENOMIC DNA]</scope>
    <source>
        <strain evidence="8 9">28</strain>
    </source>
</reference>
<proteinExistence type="predicted"/>
<feature type="transmembrane region" description="Helical" evidence="6">
    <location>
        <begin position="149"/>
        <end position="171"/>
    </location>
</feature>
<evidence type="ECO:0000259" key="7">
    <source>
        <dbReference type="Pfam" id="PF10035"/>
    </source>
</evidence>